<dbReference type="InterPro" id="IPR017926">
    <property type="entry name" value="GATASE"/>
</dbReference>
<gene>
    <name evidence="12 15" type="primary">hisH</name>
    <name evidence="15" type="ORF">DI626_03810</name>
</gene>
<evidence type="ECO:0000256" key="3">
    <source>
        <dbReference type="ARBA" id="ARBA00011152"/>
    </source>
</evidence>
<dbReference type="GO" id="GO:0016829">
    <property type="term" value="F:lyase activity"/>
    <property type="evidence" value="ECO:0007669"/>
    <property type="project" value="UniProtKB-KW"/>
</dbReference>
<dbReference type="EC" id="3.5.1.2" evidence="12"/>
<dbReference type="FunFam" id="3.40.50.880:FF:000009">
    <property type="entry name" value="Imidazole glycerol phosphate synthase subunit HisH"/>
    <property type="match status" value="1"/>
</dbReference>
<organism evidence="15 16">
    <name type="scientific">Micavibrio aeruginosavorus</name>
    <dbReference type="NCBI Taxonomy" id="349221"/>
    <lineage>
        <taxon>Bacteria</taxon>
        <taxon>Pseudomonadati</taxon>
        <taxon>Bdellovibrionota</taxon>
        <taxon>Bdellovibrionia</taxon>
        <taxon>Bdellovibrionales</taxon>
        <taxon>Pseudobdellovibrionaceae</taxon>
        <taxon>Micavibrio</taxon>
    </lineage>
</organism>
<sequence length="197" mass="21367">MIVIIDSGGANITSVISAFDRMDVKTHFTKDEGQIRSAERVVLPGVGAAGDAMAKLREYGLVDVIRSLTQPVIGICLGMQLLFEHSAENDTETLGVIPGKVQAFVPGEGRTVPHMGWNGVSPKGDHPLVHGMDAETYFYFVHGYYAPASEHTIGVCNYGDDFTAMAAHRNFMGCQFHPERSSAAGQRVLKNFLQIKA</sequence>
<dbReference type="SUPFAM" id="SSF52317">
    <property type="entry name" value="Class I glutamine amidotransferase-like"/>
    <property type="match status" value="1"/>
</dbReference>
<dbReference type="GO" id="GO:0004359">
    <property type="term" value="F:glutaminase activity"/>
    <property type="evidence" value="ECO:0007669"/>
    <property type="project" value="UniProtKB-EC"/>
</dbReference>
<feature type="active site" evidence="12 13">
    <location>
        <position position="179"/>
    </location>
</feature>
<comment type="catalytic activity">
    <reaction evidence="10 12">
        <text>5-[(5-phospho-1-deoxy-D-ribulos-1-ylimino)methylamino]-1-(5-phospho-beta-D-ribosyl)imidazole-4-carboxamide + L-glutamine = D-erythro-1-(imidazol-4-yl)glycerol 3-phosphate + 5-amino-1-(5-phospho-beta-D-ribosyl)imidazole-4-carboxamide + L-glutamate + H(+)</text>
        <dbReference type="Rhea" id="RHEA:24793"/>
        <dbReference type="ChEBI" id="CHEBI:15378"/>
        <dbReference type="ChEBI" id="CHEBI:29985"/>
        <dbReference type="ChEBI" id="CHEBI:58278"/>
        <dbReference type="ChEBI" id="CHEBI:58359"/>
        <dbReference type="ChEBI" id="CHEBI:58475"/>
        <dbReference type="ChEBI" id="CHEBI:58525"/>
        <dbReference type="EC" id="4.3.2.10"/>
    </reaction>
</comment>
<keyword evidence="4 12" id="KW-0963">Cytoplasm</keyword>
<dbReference type="InterPro" id="IPR010139">
    <property type="entry name" value="Imidazole-glycPsynth_HisH"/>
</dbReference>
<dbReference type="PIRSF" id="PIRSF000495">
    <property type="entry name" value="Amidotransf_hisH"/>
    <property type="match status" value="1"/>
</dbReference>
<dbReference type="EMBL" id="QFNK01000054">
    <property type="protein sequence ID" value="PZO87520.1"/>
    <property type="molecule type" value="Genomic_DNA"/>
</dbReference>
<dbReference type="GO" id="GO:0000107">
    <property type="term" value="F:imidazoleglycerol-phosphate synthase activity"/>
    <property type="evidence" value="ECO:0007669"/>
    <property type="project" value="UniProtKB-UniRule"/>
</dbReference>
<comment type="caution">
    <text evidence="15">The sequence shown here is derived from an EMBL/GenBank/DDBJ whole genome shotgun (WGS) entry which is preliminary data.</text>
</comment>
<evidence type="ECO:0000256" key="6">
    <source>
        <dbReference type="ARBA" id="ARBA00022801"/>
    </source>
</evidence>
<dbReference type="Proteomes" id="UP000249557">
    <property type="component" value="Unassembled WGS sequence"/>
</dbReference>
<accession>A0A2W4ZYZ7</accession>
<evidence type="ECO:0000256" key="12">
    <source>
        <dbReference type="HAMAP-Rule" id="MF_00278"/>
    </source>
</evidence>
<comment type="pathway">
    <text evidence="2 12">Amino-acid biosynthesis; L-histidine biosynthesis; L-histidine from 5-phospho-alpha-D-ribose 1-diphosphate: step 5/9.</text>
</comment>
<protein>
    <recommendedName>
        <fullName evidence="12">Imidazole glycerol phosphate synthase subunit HisH</fullName>
        <ecNumber evidence="12">4.3.2.10</ecNumber>
    </recommendedName>
    <alternativeName>
        <fullName evidence="12">IGP synthase glutaminase subunit</fullName>
        <ecNumber evidence="12">3.5.1.2</ecNumber>
    </alternativeName>
    <alternativeName>
        <fullName evidence="12">IGP synthase subunit HisH</fullName>
    </alternativeName>
    <alternativeName>
        <fullName evidence="12">ImGP synthase subunit HisH</fullName>
        <shortName evidence="12">IGPS subunit HisH</shortName>
    </alternativeName>
</protein>
<dbReference type="Gene3D" id="3.40.50.880">
    <property type="match status" value="1"/>
</dbReference>
<evidence type="ECO:0000256" key="9">
    <source>
        <dbReference type="ARBA" id="ARBA00023239"/>
    </source>
</evidence>
<dbReference type="EC" id="4.3.2.10" evidence="12"/>
<feature type="active site" evidence="12 13">
    <location>
        <position position="177"/>
    </location>
</feature>
<keyword evidence="8 12" id="KW-0368">Histidine biosynthesis</keyword>
<reference evidence="15 16" key="1">
    <citation type="submission" date="2017-08" db="EMBL/GenBank/DDBJ databases">
        <title>Infants hospitalized years apart are colonized by the same room-sourced microbial strains.</title>
        <authorList>
            <person name="Brooks B."/>
            <person name="Olm M.R."/>
            <person name="Firek B.A."/>
            <person name="Baker R."/>
            <person name="Thomas B.C."/>
            <person name="Morowitz M.J."/>
            <person name="Banfield J.F."/>
        </authorList>
    </citation>
    <scope>NUCLEOTIDE SEQUENCE [LARGE SCALE GENOMIC DNA]</scope>
    <source>
        <strain evidence="15">S2_018_000_R2_104</strain>
    </source>
</reference>
<keyword evidence="5 12" id="KW-0028">Amino-acid biosynthesis</keyword>
<evidence type="ECO:0000256" key="10">
    <source>
        <dbReference type="ARBA" id="ARBA00047838"/>
    </source>
</evidence>
<evidence type="ECO:0000256" key="7">
    <source>
        <dbReference type="ARBA" id="ARBA00022962"/>
    </source>
</evidence>
<dbReference type="UniPathway" id="UPA00031">
    <property type="reaction ID" value="UER00010"/>
</dbReference>
<comment type="catalytic activity">
    <reaction evidence="11 12">
        <text>L-glutamine + H2O = L-glutamate + NH4(+)</text>
        <dbReference type="Rhea" id="RHEA:15889"/>
        <dbReference type="ChEBI" id="CHEBI:15377"/>
        <dbReference type="ChEBI" id="CHEBI:28938"/>
        <dbReference type="ChEBI" id="CHEBI:29985"/>
        <dbReference type="ChEBI" id="CHEBI:58359"/>
        <dbReference type="EC" id="3.5.1.2"/>
    </reaction>
</comment>
<comment type="subunit">
    <text evidence="3 12">Heterodimer of HisH and HisF.</text>
</comment>
<evidence type="ECO:0000256" key="2">
    <source>
        <dbReference type="ARBA" id="ARBA00005091"/>
    </source>
</evidence>
<evidence type="ECO:0000256" key="13">
    <source>
        <dbReference type="PIRSR" id="PIRSR000495-1"/>
    </source>
</evidence>
<dbReference type="GO" id="GO:0005737">
    <property type="term" value="C:cytoplasm"/>
    <property type="evidence" value="ECO:0007669"/>
    <property type="project" value="UniProtKB-SubCell"/>
</dbReference>
<evidence type="ECO:0000256" key="11">
    <source>
        <dbReference type="ARBA" id="ARBA00049534"/>
    </source>
</evidence>
<dbReference type="PANTHER" id="PTHR42701:SF1">
    <property type="entry name" value="IMIDAZOLE GLYCEROL PHOSPHATE SYNTHASE SUBUNIT HISH"/>
    <property type="match status" value="1"/>
</dbReference>
<evidence type="ECO:0000256" key="5">
    <source>
        <dbReference type="ARBA" id="ARBA00022605"/>
    </source>
</evidence>
<evidence type="ECO:0000313" key="16">
    <source>
        <dbReference type="Proteomes" id="UP000249557"/>
    </source>
</evidence>
<dbReference type="Pfam" id="PF00117">
    <property type="entry name" value="GATase"/>
    <property type="match status" value="1"/>
</dbReference>
<dbReference type="AlphaFoldDB" id="A0A2W4ZYZ7"/>
<proteinExistence type="inferred from homology"/>
<keyword evidence="9 12" id="KW-0456">Lyase</keyword>
<evidence type="ECO:0000259" key="14">
    <source>
        <dbReference type="Pfam" id="PF00117"/>
    </source>
</evidence>
<dbReference type="PANTHER" id="PTHR42701">
    <property type="entry name" value="IMIDAZOLE GLYCEROL PHOSPHATE SYNTHASE SUBUNIT HISH"/>
    <property type="match status" value="1"/>
</dbReference>
<keyword evidence="6 12" id="KW-0378">Hydrolase</keyword>
<dbReference type="PROSITE" id="PS51273">
    <property type="entry name" value="GATASE_TYPE_1"/>
    <property type="match status" value="1"/>
</dbReference>
<dbReference type="NCBIfam" id="TIGR01855">
    <property type="entry name" value="IMP_synth_hisH"/>
    <property type="match status" value="1"/>
</dbReference>
<evidence type="ECO:0000256" key="8">
    <source>
        <dbReference type="ARBA" id="ARBA00023102"/>
    </source>
</evidence>
<name>A0A2W4ZYZ7_9BACT</name>
<dbReference type="CDD" id="cd01748">
    <property type="entry name" value="GATase1_IGP_Synthase"/>
    <property type="match status" value="1"/>
</dbReference>
<comment type="subcellular location">
    <subcellularLocation>
        <location evidence="1 12">Cytoplasm</location>
    </subcellularLocation>
</comment>
<feature type="active site" description="Nucleophile" evidence="12 13">
    <location>
        <position position="76"/>
    </location>
</feature>
<evidence type="ECO:0000256" key="1">
    <source>
        <dbReference type="ARBA" id="ARBA00004496"/>
    </source>
</evidence>
<evidence type="ECO:0000313" key="15">
    <source>
        <dbReference type="EMBL" id="PZO87520.1"/>
    </source>
</evidence>
<keyword evidence="7 12" id="KW-0315">Glutamine amidotransferase</keyword>
<feature type="domain" description="Glutamine amidotransferase" evidence="14">
    <location>
        <begin position="3"/>
        <end position="193"/>
    </location>
</feature>
<dbReference type="GO" id="GO:0000105">
    <property type="term" value="P:L-histidine biosynthetic process"/>
    <property type="evidence" value="ECO:0007669"/>
    <property type="project" value="UniProtKB-UniRule"/>
</dbReference>
<dbReference type="HAMAP" id="MF_00278">
    <property type="entry name" value="HisH"/>
    <property type="match status" value="1"/>
</dbReference>
<comment type="function">
    <text evidence="12">IGPS catalyzes the conversion of PRFAR and glutamine to IGP, AICAR and glutamate. The HisH subunit catalyzes the hydrolysis of glutamine to glutamate and ammonia as part of the synthesis of IGP and AICAR. The resulting ammonia molecule is channeled to the active site of HisF.</text>
</comment>
<dbReference type="InterPro" id="IPR029062">
    <property type="entry name" value="Class_I_gatase-like"/>
</dbReference>
<evidence type="ECO:0000256" key="4">
    <source>
        <dbReference type="ARBA" id="ARBA00022490"/>
    </source>
</evidence>